<dbReference type="PANTHER" id="PTHR43229:SF2">
    <property type="entry name" value="NODULATION PROTEIN J"/>
    <property type="match status" value="1"/>
</dbReference>
<feature type="domain" description="ABC transmembrane type-2" evidence="6">
    <location>
        <begin position="31"/>
        <end position="256"/>
    </location>
</feature>
<feature type="transmembrane region" description="Helical" evidence="5">
    <location>
        <begin position="147"/>
        <end position="171"/>
    </location>
</feature>
<evidence type="ECO:0000256" key="3">
    <source>
        <dbReference type="ARBA" id="ARBA00022989"/>
    </source>
</evidence>
<dbReference type="Pfam" id="PF01061">
    <property type="entry name" value="ABC2_membrane"/>
    <property type="match status" value="1"/>
</dbReference>
<feature type="transmembrane region" description="Helical" evidence="5">
    <location>
        <begin position="67"/>
        <end position="90"/>
    </location>
</feature>
<dbReference type="InterPro" id="IPR051784">
    <property type="entry name" value="Nod_factor_ABC_transporter"/>
</dbReference>
<dbReference type="InterPro" id="IPR013525">
    <property type="entry name" value="ABC2_TM"/>
</dbReference>
<feature type="transmembrane region" description="Helical" evidence="5">
    <location>
        <begin position="230"/>
        <end position="253"/>
    </location>
</feature>
<evidence type="ECO:0000256" key="2">
    <source>
        <dbReference type="ARBA" id="ARBA00022692"/>
    </source>
</evidence>
<accession>A0AAU6S6M6</accession>
<keyword evidence="4 5" id="KW-0472">Membrane</keyword>
<evidence type="ECO:0000256" key="1">
    <source>
        <dbReference type="ARBA" id="ARBA00004141"/>
    </source>
</evidence>
<feature type="transmembrane region" description="Helical" evidence="5">
    <location>
        <begin position="178"/>
        <end position="197"/>
    </location>
</feature>
<name>A0AAU6S6M6_9MICO</name>
<gene>
    <name evidence="7" type="ORF">MRBLWS13_000165</name>
</gene>
<dbReference type="EMBL" id="CP151632">
    <property type="protein sequence ID" value="WZO32570.1"/>
    <property type="molecule type" value="Genomic_DNA"/>
</dbReference>
<evidence type="ECO:0000259" key="6">
    <source>
        <dbReference type="PROSITE" id="PS51012"/>
    </source>
</evidence>
<dbReference type="GO" id="GO:0005886">
    <property type="term" value="C:plasma membrane"/>
    <property type="evidence" value="ECO:0007669"/>
    <property type="project" value="UniProtKB-SubCell"/>
</dbReference>
<dbReference type="PROSITE" id="PS51012">
    <property type="entry name" value="ABC_TM2"/>
    <property type="match status" value="1"/>
</dbReference>
<keyword evidence="3 5" id="KW-1133">Transmembrane helix</keyword>
<keyword evidence="5" id="KW-0813">Transport</keyword>
<proteinExistence type="inferred from homology"/>
<dbReference type="AlphaFoldDB" id="A0AAU6S6M6"/>
<dbReference type="PANTHER" id="PTHR43229">
    <property type="entry name" value="NODULATION PROTEIN J"/>
    <property type="match status" value="1"/>
</dbReference>
<evidence type="ECO:0000256" key="4">
    <source>
        <dbReference type="ARBA" id="ARBA00023136"/>
    </source>
</evidence>
<sequence>MTTLTDQRPTPRSGGLPPALHYAVHSALLTAKNVSFVVFTVIMPVTLYLVFSAIYGGESDAGLASAMIMVSMAAYGSLGAAMSGGAQLALERRSGWFRQLMITSVPPRFFLWARAAVTMLLVLPALLLVFVAGALLGGVTATAGQCLASLGLIWIGLLPMTVLGMVVGVWVKAEAVQGVTTMLLLALSLLGGLWFPVDTMPPVMEAVAPALPTYWLGELGRFPFLPNAEFPWGAIWVLLAWSIVLTVLGALGYRRAAATSKR</sequence>
<feature type="transmembrane region" description="Helical" evidence="5">
    <location>
        <begin position="111"/>
        <end position="135"/>
    </location>
</feature>
<protein>
    <recommendedName>
        <fullName evidence="5">Transport permease protein</fullName>
    </recommendedName>
</protein>
<comment type="subcellular location">
    <subcellularLocation>
        <location evidence="5">Cell membrane</location>
        <topology evidence="5">Multi-pass membrane protein</topology>
    </subcellularLocation>
    <subcellularLocation>
        <location evidence="1">Membrane</location>
        <topology evidence="1">Multi-pass membrane protein</topology>
    </subcellularLocation>
</comment>
<keyword evidence="2 5" id="KW-0812">Transmembrane</keyword>
<dbReference type="GO" id="GO:0140359">
    <property type="term" value="F:ABC-type transporter activity"/>
    <property type="evidence" value="ECO:0007669"/>
    <property type="project" value="InterPro"/>
</dbReference>
<evidence type="ECO:0000256" key="5">
    <source>
        <dbReference type="RuleBase" id="RU361157"/>
    </source>
</evidence>
<dbReference type="RefSeq" id="WP_349427201.1">
    <property type="nucleotide sequence ID" value="NZ_CP151632.1"/>
</dbReference>
<comment type="similarity">
    <text evidence="5">Belongs to the ABC-2 integral membrane protein family.</text>
</comment>
<keyword evidence="5" id="KW-1003">Cell membrane</keyword>
<evidence type="ECO:0000313" key="7">
    <source>
        <dbReference type="EMBL" id="WZO32570.1"/>
    </source>
</evidence>
<reference evidence="7" key="1">
    <citation type="submission" date="2024-04" db="EMBL/GenBank/DDBJ databases">
        <authorList>
            <person name="Roder T."/>
            <person name="Oberhansli S."/>
            <person name="Kreuzer M."/>
        </authorList>
    </citation>
    <scope>NUCLEOTIDE SEQUENCE</scope>
    <source>
        <strain evidence="7">LWS13-1.2</strain>
    </source>
</reference>
<organism evidence="7">
    <name type="scientific">Microbacterium sp. LWS13-1.2</name>
    <dbReference type="NCBI Taxonomy" id="3135264"/>
    <lineage>
        <taxon>Bacteria</taxon>
        <taxon>Bacillati</taxon>
        <taxon>Actinomycetota</taxon>
        <taxon>Actinomycetes</taxon>
        <taxon>Micrococcales</taxon>
        <taxon>Microbacteriaceae</taxon>
        <taxon>Microbacterium</taxon>
    </lineage>
</organism>
<feature type="transmembrane region" description="Helical" evidence="5">
    <location>
        <begin position="34"/>
        <end position="55"/>
    </location>
</feature>
<dbReference type="InterPro" id="IPR047817">
    <property type="entry name" value="ABC2_TM_bact-type"/>
</dbReference>